<keyword evidence="8" id="KW-0804">Transcription</keyword>
<feature type="domain" description="Homeobox" evidence="12">
    <location>
        <begin position="2"/>
        <end position="63"/>
    </location>
</feature>
<comment type="subcellular location">
    <subcellularLocation>
        <location evidence="2 10 11">Nucleus</location>
    </subcellularLocation>
</comment>
<evidence type="ECO:0000256" key="3">
    <source>
        <dbReference type="ARBA" id="ARBA00021327"/>
    </source>
</evidence>
<comment type="function">
    <text evidence="1">Sequence-specific transcription factor which is part of a developmental regulatory system that provides cells with specific positional identities on the anterior-posterior axis.</text>
</comment>
<dbReference type="GO" id="GO:0003677">
    <property type="term" value="F:DNA binding"/>
    <property type="evidence" value="ECO:0007669"/>
    <property type="project" value="UniProtKB-UniRule"/>
</dbReference>
<sequence>MSSQSTEALDLSEEQTKVLEDSFKRTTRHPEGMTLMLIAAESGLSEEDTQKWFNLRNQQWRREEGLPAELGSVLD</sequence>
<dbReference type="Gene3D" id="1.10.10.60">
    <property type="entry name" value="Homeodomain-like"/>
    <property type="match status" value="1"/>
</dbReference>
<evidence type="ECO:0000313" key="14">
    <source>
        <dbReference type="Proteomes" id="UP000694565"/>
    </source>
</evidence>
<dbReference type="CDD" id="cd00086">
    <property type="entry name" value="homeodomain"/>
    <property type="match status" value="1"/>
</dbReference>
<dbReference type="GeneID" id="117737561"/>
<name>A0A8C2ZEP9_CYCLU</name>
<dbReference type="Proteomes" id="UP000694565">
    <property type="component" value="Unplaced"/>
</dbReference>
<dbReference type="PANTHER" id="PTHR21408:SF1">
    <property type="entry name" value="HOMEODOMAIN-ONLY PROTEIN"/>
    <property type="match status" value="1"/>
</dbReference>
<evidence type="ECO:0000256" key="2">
    <source>
        <dbReference type="ARBA" id="ARBA00004123"/>
    </source>
</evidence>
<dbReference type="OrthoDB" id="6159439at2759"/>
<dbReference type="GO" id="GO:0030154">
    <property type="term" value="P:cell differentiation"/>
    <property type="evidence" value="ECO:0007669"/>
    <property type="project" value="InterPro"/>
</dbReference>
<keyword evidence="7 10" id="KW-0371">Homeobox</keyword>
<evidence type="ECO:0000256" key="10">
    <source>
        <dbReference type="PROSITE-ProRule" id="PRU00108"/>
    </source>
</evidence>
<evidence type="ECO:0000256" key="9">
    <source>
        <dbReference type="ARBA" id="ARBA00023242"/>
    </source>
</evidence>
<evidence type="ECO:0000256" key="5">
    <source>
        <dbReference type="ARBA" id="ARBA00022491"/>
    </source>
</evidence>
<dbReference type="SUPFAM" id="SSF46689">
    <property type="entry name" value="Homeodomain-like"/>
    <property type="match status" value="1"/>
</dbReference>
<keyword evidence="14" id="KW-1185">Reference proteome</keyword>
<evidence type="ECO:0000256" key="1">
    <source>
        <dbReference type="ARBA" id="ARBA00003263"/>
    </source>
</evidence>
<reference evidence="13" key="2">
    <citation type="submission" date="2025-09" db="UniProtKB">
        <authorList>
            <consortium name="Ensembl"/>
        </authorList>
    </citation>
    <scope>IDENTIFICATION</scope>
</reference>
<dbReference type="InterPro" id="IPR039162">
    <property type="entry name" value="HOPX"/>
</dbReference>
<dbReference type="GO" id="GO:0006357">
    <property type="term" value="P:regulation of transcription by RNA polymerase II"/>
    <property type="evidence" value="ECO:0007669"/>
    <property type="project" value="TreeGrafter"/>
</dbReference>
<dbReference type="Ensembl" id="ENSCLMT00005027401.1">
    <property type="protein sequence ID" value="ENSCLMP00005026244.1"/>
    <property type="gene ID" value="ENSCLMG00005012816.1"/>
</dbReference>
<feature type="DNA-binding region" description="Homeobox" evidence="10">
    <location>
        <begin position="4"/>
        <end position="64"/>
    </location>
</feature>
<dbReference type="KEGG" id="clum:117737561"/>
<evidence type="ECO:0000256" key="7">
    <source>
        <dbReference type="ARBA" id="ARBA00023155"/>
    </source>
</evidence>
<dbReference type="PROSITE" id="PS50071">
    <property type="entry name" value="HOMEOBOX_2"/>
    <property type="match status" value="1"/>
</dbReference>
<dbReference type="RefSeq" id="XP_034399503.1">
    <property type="nucleotide sequence ID" value="XM_034543612.1"/>
</dbReference>
<accession>A0A8C2ZEP9</accession>
<evidence type="ECO:0000256" key="8">
    <source>
        <dbReference type="ARBA" id="ARBA00023163"/>
    </source>
</evidence>
<keyword evidence="6" id="KW-0805">Transcription regulation</keyword>
<evidence type="ECO:0000313" key="13">
    <source>
        <dbReference type="Ensembl" id="ENSCLMP00005026244.1"/>
    </source>
</evidence>
<dbReference type="InterPro" id="IPR009057">
    <property type="entry name" value="Homeodomain-like_sf"/>
</dbReference>
<dbReference type="InterPro" id="IPR001356">
    <property type="entry name" value="HD"/>
</dbReference>
<proteinExistence type="predicted"/>
<dbReference type="AlphaFoldDB" id="A0A8C2ZEP9"/>
<organism evidence="13 14">
    <name type="scientific">Cyclopterus lumpus</name>
    <name type="common">Lumpsucker</name>
    <dbReference type="NCBI Taxonomy" id="8103"/>
    <lineage>
        <taxon>Eukaryota</taxon>
        <taxon>Metazoa</taxon>
        <taxon>Chordata</taxon>
        <taxon>Craniata</taxon>
        <taxon>Vertebrata</taxon>
        <taxon>Euteleostomi</taxon>
        <taxon>Actinopterygii</taxon>
        <taxon>Neopterygii</taxon>
        <taxon>Teleostei</taxon>
        <taxon>Neoteleostei</taxon>
        <taxon>Acanthomorphata</taxon>
        <taxon>Eupercaria</taxon>
        <taxon>Perciformes</taxon>
        <taxon>Cottioidei</taxon>
        <taxon>Cottales</taxon>
        <taxon>Cyclopteridae</taxon>
        <taxon>Cyclopterus</taxon>
    </lineage>
</organism>
<dbReference type="CTD" id="84525"/>
<keyword evidence="9 10" id="KW-0539">Nucleus</keyword>
<reference evidence="13" key="1">
    <citation type="submission" date="2025-08" db="UniProtKB">
        <authorList>
            <consortium name="Ensembl"/>
        </authorList>
    </citation>
    <scope>IDENTIFICATION</scope>
</reference>
<protein>
    <recommendedName>
        <fullName evidence="3">Homeodomain-only protein</fullName>
    </recommendedName>
</protein>
<gene>
    <name evidence="13" type="primary">hopx</name>
</gene>
<keyword evidence="5" id="KW-0678">Repressor</keyword>
<dbReference type="GO" id="GO:0005634">
    <property type="term" value="C:nucleus"/>
    <property type="evidence" value="ECO:0007669"/>
    <property type="project" value="UniProtKB-SubCell"/>
</dbReference>
<keyword evidence="4" id="KW-0217">Developmental protein</keyword>
<evidence type="ECO:0000256" key="6">
    <source>
        <dbReference type="ARBA" id="ARBA00023015"/>
    </source>
</evidence>
<dbReference type="SMART" id="SM00389">
    <property type="entry name" value="HOX"/>
    <property type="match status" value="1"/>
</dbReference>
<dbReference type="GeneTree" id="ENSGT00940000169173"/>
<evidence type="ECO:0000256" key="11">
    <source>
        <dbReference type="RuleBase" id="RU000682"/>
    </source>
</evidence>
<evidence type="ECO:0000259" key="12">
    <source>
        <dbReference type="PROSITE" id="PS50071"/>
    </source>
</evidence>
<dbReference type="Pfam" id="PF00046">
    <property type="entry name" value="Homeodomain"/>
    <property type="match status" value="1"/>
</dbReference>
<keyword evidence="10 11" id="KW-0238">DNA-binding</keyword>
<evidence type="ECO:0000256" key="4">
    <source>
        <dbReference type="ARBA" id="ARBA00022473"/>
    </source>
</evidence>
<dbReference type="PANTHER" id="PTHR21408">
    <property type="entry name" value="HOMEODOMAIN-ONLY PROTEIN"/>
    <property type="match status" value="1"/>
</dbReference>